<protein>
    <submittedName>
        <fullName evidence="1">Uncharacterized protein</fullName>
    </submittedName>
</protein>
<evidence type="ECO:0000313" key="2">
    <source>
        <dbReference type="Proteomes" id="UP001367508"/>
    </source>
</evidence>
<organism evidence="1 2">
    <name type="scientific">Canavalia gladiata</name>
    <name type="common">Sword bean</name>
    <name type="synonym">Dolichos gladiatus</name>
    <dbReference type="NCBI Taxonomy" id="3824"/>
    <lineage>
        <taxon>Eukaryota</taxon>
        <taxon>Viridiplantae</taxon>
        <taxon>Streptophyta</taxon>
        <taxon>Embryophyta</taxon>
        <taxon>Tracheophyta</taxon>
        <taxon>Spermatophyta</taxon>
        <taxon>Magnoliopsida</taxon>
        <taxon>eudicotyledons</taxon>
        <taxon>Gunneridae</taxon>
        <taxon>Pentapetalae</taxon>
        <taxon>rosids</taxon>
        <taxon>fabids</taxon>
        <taxon>Fabales</taxon>
        <taxon>Fabaceae</taxon>
        <taxon>Papilionoideae</taxon>
        <taxon>50 kb inversion clade</taxon>
        <taxon>NPAAA clade</taxon>
        <taxon>indigoferoid/millettioid clade</taxon>
        <taxon>Phaseoleae</taxon>
        <taxon>Canavalia</taxon>
    </lineage>
</organism>
<evidence type="ECO:0000313" key="1">
    <source>
        <dbReference type="EMBL" id="KAK7362038.1"/>
    </source>
</evidence>
<keyword evidence="2" id="KW-1185">Reference proteome</keyword>
<dbReference type="Proteomes" id="UP001367508">
    <property type="component" value="Unassembled WGS sequence"/>
</dbReference>
<comment type="caution">
    <text evidence="1">The sequence shown here is derived from an EMBL/GenBank/DDBJ whole genome shotgun (WGS) entry which is preliminary data.</text>
</comment>
<dbReference type="AlphaFoldDB" id="A0AAN9N149"/>
<reference evidence="1 2" key="1">
    <citation type="submission" date="2024-01" db="EMBL/GenBank/DDBJ databases">
        <title>The genomes of 5 underutilized Papilionoideae crops provide insights into root nodulation and disease resistanc.</title>
        <authorList>
            <person name="Jiang F."/>
        </authorList>
    </citation>
    <scope>NUCLEOTIDE SEQUENCE [LARGE SCALE GENOMIC DNA]</scope>
    <source>
        <strain evidence="1">LVBAO_FW01</strain>
        <tissue evidence="1">Leaves</tissue>
    </source>
</reference>
<name>A0AAN9N149_CANGL</name>
<proteinExistence type="predicted"/>
<accession>A0AAN9N149</accession>
<sequence>MCHTREHVNHEYWDYCSYYCTCCGDIGSIIQFSFFFSKHLFSCMHRISEGVRGTLPSSLLLPTLGHYMKRELDSWGWRSIGSYSCSSLFSGSS</sequence>
<gene>
    <name evidence="1" type="ORF">VNO77_04136</name>
</gene>
<dbReference type="EMBL" id="JAYMYQ010000001">
    <property type="protein sequence ID" value="KAK7362038.1"/>
    <property type="molecule type" value="Genomic_DNA"/>
</dbReference>